<accession>I7MCD7</accession>
<feature type="region of interest" description="Disordered" evidence="1">
    <location>
        <begin position="457"/>
        <end position="478"/>
    </location>
</feature>
<dbReference type="GeneID" id="7836779"/>
<dbReference type="Pfam" id="PF14536">
    <property type="entry name" value="DUF4441"/>
    <property type="match status" value="1"/>
</dbReference>
<dbReference type="InParanoid" id="I7MCD7"/>
<feature type="compositionally biased region" description="Basic and acidic residues" evidence="1">
    <location>
        <begin position="457"/>
        <end position="469"/>
    </location>
</feature>
<dbReference type="KEGG" id="tet:TTHERM_00947570"/>
<sequence>MYFNTPSNTYYQQSAYYAPQQVLSSFQDVPQAFPTVERNFYSIEDNNHSLQQLQQDGEDLFFNQQELPNHIEDSYFGSHISYDHIHDQDDEDFHGFFPIELNNQTSQQLIWNPPAQQQQTSQNYQNVYNNNNSQKVNSSSSVVPNVPSIQLAVSASQNYQFNNIQLQNNIYSQQQQQQQKQYQNYQQQQQQSQQIGNAGVASTVQVFTNSYSGNSNQVSQQFQHSSSSSSTFSSQSCSTLFSQQKSVQYVAPSPVNYYKLYENNNLVNQQNQVKGNNGNSRQNVQQTSSYMTYQQGQSKSMFQANKYQTQQQTLYENQNYCQQQQIPLFNQQLSSEECSYGDQHASSILNFTENGCDETTSDMHFNDDHHTLPIYGYANQQCNNVDNLDFFGHPKEEEQEQVIQNYQAEIKQEQPIQQFQQVNQDNKLQQMSSNIPSISSSHTLPISPCEELKHCSEDEEHDFSHHSDQHDDEDEAELSTNNKVSTMNILPENPEFYSQQRKEQVTEAMQKSNKKNVVRNLMRAFKQYFLNRKTSDQIVKLFFPNQNAKDVQQKFKRYFSQRKFNHNSIKQLVQHDKYGVVFHQFLKEHSQSYLQKSSVKMQELHQVFIDFLLLCFKDIDLLDNLETYSKIKNPFQ</sequence>
<reference evidence="3" key="1">
    <citation type="journal article" date="2006" name="PLoS Biol.">
        <title>Macronuclear genome sequence of the ciliate Tetrahymena thermophila, a model eukaryote.</title>
        <authorList>
            <person name="Eisen J.A."/>
            <person name="Coyne R.S."/>
            <person name="Wu M."/>
            <person name="Wu D."/>
            <person name="Thiagarajan M."/>
            <person name="Wortman J.R."/>
            <person name="Badger J.H."/>
            <person name="Ren Q."/>
            <person name="Amedeo P."/>
            <person name="Jones K.M."/>
            <person name="Tallon L.J."/>
            <person name="Delcher A.L."/>
            <person name="Salzberg S.L."/>
            <person name="Silva J.C."/>
            <person name="Haas B.J."/>
            <person name="Majoros W.H."/>
            <person name="Farzad M."/>
            <person name="Carlton J.M."/>
            <person name="Smith R.K. Jr."/>
            <person name="Garg J."/>
            <person name="Pearlman R.E."/>
            <person name="Karrer K.M."/>
            <person name="Sun L."/>
            <person name="Manning G."/>
            <person name="Elde N.C."/>
            <person name="Turkewitz A.P."/>
            <person name="Asai D.J."/>
            <person name="Wilkes D.E."/>
            <person name="Wang Y."/>
            <person name="Cai H."/>
            <person name="Collins K."/>
            <person name="Stewart B.A."/>
            <person name="Lee S.R."/>
            <person name="Wilamowska K."/>
            <person name="Weinberg Z."/>
            <person name="Ruzzo W.L."/>
            <person name="Wloga D."/>
            <person name="Gaertig J."/>
            <person name="Frankel J."/>
            <person name="Tsao C.-C."/>
            <person name="Gorovsky M.A."/>
            <person name="Keeling P.J."/>
            <person name="Waller R.F."/>
            <person name="Patron N.J."/>
            <person name="Cherry J.M."/>
            <person name="Stover N.A."/>
            <person name="Krieger C.J."/>
            <person name="del Toro C."/>
            <person name="Ryder H.F."/>
            <person name="Williamson S.C."/>
            <person name="Barbeau R.A."/>
            <person name="Hamilton E.P."/>
            <person name="Orias E."/>
        </authorList>
    </citation>
    <scope>NUCLEOTIDE SEQUENCE [LARGE SCALE GENOMIC DNA]</scope>
    <source>
        <strain evidence="3">SB210</strain>
    </source>
</reference>
<proteinExistence type="predicted"/>
<protein>
    <submittedName>
        <fullName evidence="2">Uncharacterized protein</fullName>
    </submittedName>
</protein>
<dbReference type="AlphaFoldDB" id="I7MCD7"/>
<evidence type="ECO:0000313" key="3">
    <source>
        <dbReference type="Proteomes" id="UP000009168"/>
    </source>
</evidence>
<dbReference type="InterPro" id="IPR028008">
    <property type="entry name" value="DUF4441"/>
</dbReference>
<organism evidence="2 3">
    <name type="scientific">Tetrahymena thermophila (strain SB210)</name>
    <dbReference type="NCBI Taxonomy" id="312017"/>
    <lineage>
        <taxon>Eukaryota</taxon>
        <taxon>Sar</taxon>
        <taxon>Alveolata</taxon>
        <taxon>Ciliophora</taxon>
        <taxon>Intramacronucleata</taxon>
        <taxon>Oligohymenophorea</taxon>
        <taxon>Hymenostomatida</taxon>
        <taxon>Tetrahymenina</taxon>
        <taxon>Tetrahymenidae</taxon>
        <taxon>Tetrahymena</taxon>
    </lineage>
</organism>
<keyword evidence="3" id="KW-1185">Reference proteome</keyword>
<name>I7MCD7_TETTS</name>
<gene>
    <name evidence="2" type="ORF">TTHERM_00947570</name>
</gene>
<evidence type="ECO:0000313" key="2">
    <source>
        <dbReference type="EMBL" id="EAR83330.2"/>
    </source>
</evidence>
<dbReference type="Proteomes" id="UP000009168">
    <property type="component" value="Unassembled WGS sequence"/>
</dbReference>
<dbReference type="RefSeq" id="XP_001030993.2">
    <property type="nucleotide sequence ID" value="XM_001030993.2"/>
</dbReference>
<evidence type="ECO:0000256" key="1">
    <source>
        <dbReference type="SAM" id="MobiDB-lite"/>
    </source>
</evidence>
<dbReference type="EMBL" id="GG662452">
    <property type="protein sequence ID" value="EAR83330.2"/>
    <property type="molecule type" value="Genomic_DNA"/>
</dbReference>